<accession>A0A7J7P007</accession>
<protein>
    <submittedName>
        <fullName evidence="2">Uncharacterized protein</fullName>
    </submittedName>
</protein>
<dbReference type="AlphaFoldDB" id="A0A7J7P007"/>
<sequence length="126" mass="14348">MIKPKRLIEMAKKWQKAASAGRKVADKGHFVVYSSDKKRFVVPLTYLASNIFRELFRMSEEEYGLPGDQPITLPCDAFFLEYAILFVGGFVSQDLEKTLLEYVNSVLSSQSSVVQEVNSQQVLRCF</sequence>
<dbReference type="Proteomes" id="UP000541444">
    <property type="component" value="Unassembled WGS sequence"/>
</dbReference>
<proteinExistence type="inferred from homology"/>
<dbReference type="OrthoDB" id="1936278at2759"/>
<keyword evidence="3" id="KW-1185">Reference proteome</keyword>
<name>A0A7J7P007_9MAGN</name>
<reference evidence="2 3" key="1">
    <citation type="journal article" date="2020" name="IScience">
        <title>Genome Sequencing of the Endangered Kingdonia uniflora (Circaeasteraceae, Ranunculales) Reveals Potential Mechanisms of Evolutionary Specialization.</title>
        <authorList>
            <person name="Sun Y."/>
            <person name="Deng T."/>
            <person name="Zhang A."/>
            <person name="Moore M.J."/>
            <person name="Landis J.B."/>
            <person name="Lin N."/>
            <person name="Zhang H."/>
            <person name="Zhang X."/>
            <person name="Huang J."/>
            <person name="Zhang X."/>
            <person name="Sun H."/>
            <person name="Wang H."/>
        </authorList>
    </citation>
    <scope>NUCLEOTIDE SEQUENCE [LARGE SCALE GENOMIC DNA]</scope>
    <source>
        <strain evidence="2">TB1705</strain>
        <tissue evidence="2">Leaf</tissue>
    </source>
</reference>
<dbReference type="EMBL" id="JACGCM010000427">
    <property type="protein sequence ID" value="KAF6172514.1"/>
    <property type="molecule type" value="Genomic_DNA"/>
</dbReference>
<evidence type="ECO:0000256" key="1">
    <source>
        <dbReference type="ARBA" id="ARBA00006974"/>
    </source>
</evidence>
<evidence type="ECO:0000313" key="3">
    <source>
        <dbReference type="Proteomes" id="UP000541444"/>
    </source>
</evidence>
<gene>
    <name evidence="2" type="ORF">GIB67_007027</name>
</gene>
<organism evidence="2 3">
    <name type="scientific">Kingdonia uniflora</name>
    <dbReference type="NCBI Taxonomy" id="39325"/>
    <lineage>
        <taxon>Eukaryota</taxon>
        <taxon>Viridiplantae</taxon>
        <taxon>Streptophyta</taxon>
        <taxon>Embryophyta</taxon>
        <taxon>Tracheophyta</taxon>
        <taxon>Spermatophyta</taxon>
        <taxon>Magnoliopsida</taxon>
        <taxon>Ranunculales</taxon>
        <taxon>Circaeasteraceae</taxon>
        <taxon>Kingdonia</taxon>
    </lineage>
</organism>
<dbReference type="PANTHER" id="PTHR31175">
    <property type="entry name" value="AUXIN-RESPONSIVE FAMILY PROTEIN"/>
    <property type="match status" value="1"/>
</dbReference>
<comment type="similarity">
    <text evidence="1">Belongs to the ARG7 family.</text>
</comment>
<dbReference type="GO" id="GO:0009733">
    <property type="term" value="P:response to auxin"/>
    <property type="evidence" value="ECO:0007669"/>
    <property type="project" value="InterPro"/>
</dbReference>
<dbReference type="Pfam" id="PF02519">
    <property type="entry name" value="Auxin_inducible"/>
    <property type="match status" value="1"/>
</dbReference>
<dbReference type="InterPro" id="IPR003676">
    <property type="entry name" value="SAUR_fam"/>
</dbReference>
<comment type="caution">
    <text evidence="2">The sequence shown here is derived from an EMBL/GenBank/DDBJ whole genome shotgun (WGS) entry which is preliminary data.</text>
</comment>
<evidence type="ECO:0000313" key="2">
    <source>
        <dbReference type="EMBL" id="KAF6172514.1"/>
    </source>
</evidence>